<dbReference type="InterPro" id="IPR023408">
    <property type="entry name" value="MscS_beta-dom_sf"/>
</dbReference>
<keyword evidence="4 5" id="KW-0472">Membrane</keyword>
<evidence type="ECO:0000256" key="4">
    <source>
        <dbReference type="ARBA" id="ARBA00023136"/>
    </source>
</evidence>
<dbReference type="EMBL" id="JARGDL010000006">
    <property type="protein sequence ID" value="MDF1611708.1"/>
    <property type="molecule type" value="Genomic_DNA"/>
</dbReference>
<dbReference type="AlphaFoldDB" id="A0AAE3P278"/>
<keyword evidence="8" id="KW-1185">Reference proteome</keyword>
<evidence type="ECO:0000259" key="6">
    <source>
        <dbReference type="Pfam" id="PF00924"/>
    </source>
</evidence>
<evidence type="ECO:0000256" key="5">
    <source>
        <dbReference type="SAM" id="Phobius"/>
    </source>
</evidence>
<dbReference type="Gene3D" id="1.10.287.1260">
    <property type="match status" value="1"/>
</dbReference>
<evidence type="ECO:0000256" key="3">
    <source>
        <dbReference type="ARBA" id="ARBA00022989"/>
    </source>
</evidence>
<feature type="transmembrane region" description="Helical" evidence="5">
    <location>
        <begin position="20"/>
        <end position="43"/>
    </location>
</feature>
<comment type="subcellular location">
    <subcellularLocation>
        <location evidence="1">Membrane</location>
    </subcellularLocation>
</comment>
<proteinExistence type="predicted"/>
<dbReference type="InterPro" id="IPR030192">
    <property type="entry name" value="YbdG"/>
</dbReference>
<dbReference type="SUPFAM" id="SSF50182">
    <property type="entry name" value="Sm-like ribonucleoproteins"/>
    <property type="match status" value="1"/>
</dbReference>
<sequence>MFKNIIHWFRSLNWVNDTFVFLAIVFITIISYFFLKDILFRIIKRIVKRTKTIVDDILFSKTFLRRISYLAPLLILSQVTYLVPEYEKFFDKLLSILLVFVFFISIGALLTSFSELSNKIEKLKERPIKSYIQIVKIILYSFMAMMILGIIVGQSIWSIVTGLGAFTAILILVFKDTILNFIASLQISSYDLVRVGDWIEVPKFGADGDVIDISLMIVKVQNFDKTITIIPTYKLIEETFKNWRGMTQSGVRRIKRSIFIDQRTIKFCSDELINKFLHIKRIKNFVEERKAFVSDDFFKGITNIALFREYVKEYLTQKNEISNDFSFQVRQLPSTPEGLPIEIYAYATKTNFVEYEDLQAEIINHVLAILNQFELEIFQNPSGNDFKQIIK</sequence>
<dbReference type="InterPro" id="IPR010920">
    <property type="entry name" value="LSM_dom_sf"/>
</dbReference>
<dbReference type="GO" id="GO:0005886">
    <property type="term" value="C:plasma membrane"/>
    <property type="evidence" value="ECO:0007669"/>
    <property type="project" value="TreeGrafter"/>
</dbReference>
<dbReference type="GO" id="GO:0008381">
    <property type="term" value="F:mechanosensitive monoatomic ion channel activity"/>
    <property type="evidence" value="ECO:0007669"/>
    <property type="project" value="InterPro"/>
</dbReference>
<comment type="caution">
    <text evidence="7">The sequence shown here is derived from an EMBL/GenBank/DDBJ whole genome shotgun (WGS) entry which is preliminary data.</text>
</comment>
<keyword evidence="2 5" id="KW-0812">Transmembrane</keyword>
<dbReference type="Pfam" id="PF00924">
    <property type="entry name" value="MS_channel_2nd"/>
    <property type="match status" value="1"/>
</dbReference>
<evidence type="ECO:0000256" key="2">
    <source>
        <dbReference type="ARBA" id="ARBA00022692"/>
    </source>
</evidence>
<dbReference type="GO" id="GO:0071470">
    <property type="term" value="P:cellular response to osmotic stress"/>
    <property type="evidence" value="ECO:0007669"/>
    <property type="project" value="InterPro"/>
</dbReference>
<protein>
    <submittedName>
        <fullName evidence="7">Mechanosensitive ion channel</fullName>
    </submittedName>
</protein>
<evidence type="ECO:0000313" key="8">
    <source>
        <dbReference type="Proteomes" id="UP001221302"/>
    </source>
</evidence>
<dbReference type="Proteomes" id="UP001221302">
    <property type="component" value="Unassembled WGS sequence"/>
</dbReference>
<feature type="transmembrane region" description="Helical" evidence="5">
    <location>
        <begin position="63"/>
        <end position="81"/>
    </location>
</feature>
<gene>
    <name evidence="7" type="ORF">P0M35_06075</name>
</gene>
<dbReference type="RefSeq" id="WP_321535475.1">
    <property type="nucleotide sequence ID" value="NZ_JARGDL010000006.1"/>
</dbReference>
<dbReference type="Gene3D" id="2.30.30.60">
    <property type="match status" value="1"/>
</dbReference>
<evidence type="ECO:0000256" key="1">
    <source>
        <dbReference type="ARBA" id="ARBA00004370"/>
    </source>
</evidence>
<feature type="transmembrane region" description="Helical" evidence="5">
    <location>
        <begin position="93"/>
        <end position="113"/>
    </location>
</feature>
<dbReference type="PANTHER" id="PTHR30414:SF0">
    <property type="entry name" value="MINICONDUCTANCE MECHANOSENSITIVE CHANNEL YBDG"/>
    <property type="match status" value="1"/>
</dbReference>
<dbReference type="InterPro" id="IPR006685">
    <property type="entry name" value="MscS_channel_2nd"/>
</dbReference>
<accession>A0AAE3P278</accession>
<reference evidence="7" key="1">
    <citation type="submission" date="2023-03" db="EMBL/GenBank/DDBJ databases">
        <title>Stygiobacter electus gen. nov., sp. nov., facultatively anaerobic thermotolerant bacterium of the class Ignavibacteria from a well of Yessentuki mineral water deposit.</title>
        <authorList>
            <person name="Podosokorskaya O.A."/>
            <person name="Elcheninov A.G."/>
            <person name="Petrova N.F."/>
            <person name="Zavarzina D.G."/>
            <person name="Kublanov I.V."/>
            <person name="Merkel A.Y."/>
        </authorList>
    </citation>
    <scope>NUCLEOTIDE SEQUENCE</scope>
    <source>
        <strain evidence="7">09-Me</strain>
    </source>
</reference>
<feature type="transmembrane region" description="Helical" evidence="5">
    <location>
        <begin position="134"/>
        <end position="151"/>
    </location>
</feature>
<name>A0AAE3P278_9BACT</name>
<feature type="transmembrane region" description="Helical" evidence="5">
    <location>
        <begin position="157"/>
        <end position="174"/>
    </location>
</feature>
<feature type="domain" description="Mechanosensitive ion channel MscS" evidence="6">
    <location>
        <begin position="176"/>
        <end position="244"/>
    </location>
</feature>
<organism evidence="7 8">
    <name type="scientific">Stygiobacter electus</name>
    <dbReference type="NCBI Taxonomy" id="3032292"/>
    <lineage>
        <taxon>Bacteria</taxon>
        <taxon>Pseudomonadati</taxon>
        <taxon>Ignavibacteriota</taxon>
        <taxon>Ignavibacteria</taxon>
        <taxon>Ignavibacteriales</taxon>
        <taxon>Melioribacteraceae</taxon>
        <taxon>Stygiobacter</taxon>
    </lineage>
</organism>
<dbReference type="PANTHER" id="PTHR30414">
    <property type="entry name" value="MINICONDUCTANCE MECHANOSENSITIVE CHANNEL YBDG"/>
    <property type="match status" value="1"/>
</dbReference>
<keyword evidence="3 5" id="KW-1133">Transmembrane helix</keyword>
<evidence type="ECO:0000313" key="7">
    <source>
        <dbReference type="EMBL" id="MDF1611708.1"/>
    </source>
</evidence>